<reference evidence="2" key="1">
    <citation type="submission" date="2023-02" db="EMBL/GenBank/DDBJ databases">
        <title>Genome sequence of Hyphococcus flavus.</title>
        <authorList>
            <person name="Rong J.-C."/>
            <person name="Zhao Q."/>
            <person name="Yi M."/>
            <person name="Wu J.-Y."/>
        </authorList>
    </citation>
    <scope>NUCLEOTIDE SEQUENCE</scope>
    <source>
        <strain evidence="2">MCCC 1K03223</strain>
    </source>
</reference>
<dbReference type="AlphaFoldDB" id="A0AAE9ZKB1"/>
<keyword evidence="1" id="KW-0812">Transmembrane</keyword>
<dbReference type="RefSeq" id="WP_274494091.1">
    <property type="nucleotide sequence ID" value="NZ_CP118166.1"/>
</dbReference>
<accession>A0AAE9ZKB1</accession>
<evidence type="ECO:0000313" key="2">
    <source>
        <dbReference type="EMBL" id="WDI32190.1"/>
    </source>
</evidence>
<evidence type="ECO:0000313" key="3">
    <source>
        <dbReference type="Proteomes" id="UP001214043"/>
    </source>
</evidence>
<evidence type="ECO:0000256" key="1">
    <source>
        <dbReference type="SAM" id="Phobius"/>
    </source>
</evidence>
<protein>
    <submittedName>
        <fullName evidence="2">Uncharacterized protein</fullName>
    </submittedName>
</protein>
<dbReference type="Proteomes" id="UP001214043">
    <property type="component" value="Chromosome"/>
</dbReference>
<keyword evidence="1" id="KW-1133">Transmembrane helix</keyword>
<dbReference type="KEGG" id="hfl:PUV54_03160"/>
<dbReference type="EMBL" id="CP118166">
    <property type="protein sequence ID" value="WDI32190.1"/>
    <property type="molecule type" value="Genomic_DNA"/>
</dbReference>
<feature type="transmembrane region" description="Helical" evidence="1">
    <location>
        <begin position="12"/>
        <end position="33"/>
    </location>
</feature>
<keyword evidence="3" id="KW-1185">Reference proteome</keyword>
<gene>
    <name evidence="2" type="ORF">PUV54_03160</name>
</gene>
<name>A0AAE9ZKB1_9PROT</name>
<proteinExistence type="predicted"/>
<organism evidence="2 3">
    <name type="scientific">Hyphococcus flavus</name>
    <dbReference type="NCBI Taxonomy" id="1866326"/>
    <lineage>
        <taxon>Bacteria</taxon>
        <taxon>Pseudomonadati</taxon>
        <taxon>Pseudomonadota</taxon>
        <taxon>Alphaproteobacteria</taxon>
        <taxon>Parvularculales</taxon>
        <taxon>Parvularculaceae</taxon>
        <taxon>Hyphococcus</taxon>
    </lineage>
</organism>
<keyword evidence="1" id="KW-0472">Membrane</keyword>
<sequence length="252" mass="28196">MLLRRVIEHVRAQNWTAVALDFVIVVVGVFIGIQVANWNEAQAAKARETELLAELKREIETSIRLTNQKRDAIAQVVSAGERSLDFITSGASCGAECWPILVDFFHASQWQPIDVDHSTYDEMRRQGLPRSRAVIDAVEGYLSQNAVLTSTHLLPPYRSLVRQNIPVDAQSYYWDNCYDLDNGAETYVLDCPRGVSREMSAAAVNKIINNPDIELFLTEWTGLMWSTPSGLGEQNTAAQTALDAIEAELEKR</sequence>